<dbReference type="STRING" id="692418.SAMN04488029_1684"/>
<accession>A0A1W2GBB8</accession>
<dbReference type="RefSeq" id="WP_084372227.1">
    <property type="nucleotide sequence ID" value="NZ_FWYF01000002.1"/>
</dbReference>
<dbReference type="AlphaFoldDB" id="A0A1W2GBB8"/>
<sequence length="85" mass="9456">MIFLKNDQVKQHALFSAIQAYTCVVWIDRGISYADASSLTLRGEWRVEPSRAVIATKISNGETIISMKCQHGLTSELKLIQSSAE</sequence>
<evidence type="ECO:0000313" key="1">
    <source>
        <dbReference type="EMBL" id="SMD33814.1"/>
    </source>
</evidence>
<organism evidence="1 2">
    <name type="scientific">Reichenbachiella faecimaris</name>
    <dbReference type="NCBI Taxonomy" id="692418"/>
    <lineage>
        <taxon>Bacteria</taxon>
        <taxon>Pseudomonadati</taxon>
        <taxon>Bacteroidota</taxon>
        <taxon>Cytophagia</taxon>
        <taxon>Cytophagales</taxon>
        <taxon>Reichenbachiellaceae</taxon>
        <taxon>Reichenbachiella</taxon>
    </lineage>
</organism>
<protein>
    <submittedName>
        <fullName evidence="1">Uncharacterized protein</fullName>
    </submittedName>
</protein>
<reference evidence="1 2" key="1">
    <citation type="submission" date="2017-04" db="EMBL/GenBank/DDBJ databases">
        <authorList>
            <person name="Afonso C.L."/>
            <person name="Miller P.J."/>
            <person name="Scott M.A."/>
            <person name="Spackman E."/>
            <person name="Goraichik I."/>
            <person name="Dimitrov K.M."/>
            <person name="Suarez D.L."/>
            <person name="Swayne D.E."/>
        </authorList>
    </citation>
    <scope>NUCLEOTIDE SEQUENCE [LARGE SCALE GENOMIC DNA]</scope>
    <source>
        <strain evidence="1 2">DSM 26133</strain>
    </source>
</reference>
<name>A0A1W2GBB8_REIFA</name>
<dbReference type="EMBL" id="FWYF01000002">
    <property type="protein sequence ID" value="SMD33814.1"/>
    <property type="molecule type" value="Genomic_DNA"/>
</dbReference>
<dbReference type="GO" id="GO:0003824">
    <property type="term" value="F:catalytic activity"/>
    <property type="evidence" value="ECO:0007669"/>
    <property type="project" value="UniProtKB-ARBA"/>
</dbReference>
<dbReference type="Proteomes" id="UP000192472">
    <property type="component" value="Unassembled WGS sequence"/>
</dbReference>
<gene>
    <name evidence="1" type="ORF">SAMN04488029_1684</name>
</gene>
<keyword evidence="2" id="KW-1185">Reference proteome</keyword>
<dbReference type="Gene3D" id="2.60.220.10">
    <property type="entry name" value="Polysaccharide lyase family 8-like, C-terminal"/>
    <property type="match status" value="1"/>
</dbReference>
<proteinExistence type="predicted"/>
<dbReference type="SUPFAM" id="SSF49863">
    <property type="entry name" value="Hyaluronate lyase-like, C-terminal domain"/>
    <property type="match status" value="1"/>
</dbReference>
<dbReference type="OrthoDB" id="6394136at2"/>
<dbReference type="InterPro" id="IPR011071">
    <property type="entry name" value="Lyase_8-like_C"/>
</dbReference>
<evidence type="ECO:0000313" key="2">
    <source>
        <dbReference type="Proteomes" id="UP000192472"/>
    </source>
</evidence>
<dbReference type="GO" id="GO:0005975">
    <property type="term" value="P:carbohydrate metabolic process"/>
    <property type="evidence" value="ECO:0007669"/>
    <property type="project" value="InterPro"/>
</dbReference>